<dbReference type="Pfam" id="PF04364">
    <property type="entry name" value="DNA_pol3_chi"/>
    <property type="match status" value="1"/>
</dbReference>
<dbReference type="InterPro" id="IPR036768">
    <property type="entry name" value="PolIII_chi_sf"/>
</dbReference>
<evidence type="ECO:0000313" key="2">
    <source>
        <dbReference type="Proteomes" id="UP000197424"/>
    </source>
</evidence>
<protein>
    <submittedName>
        <fullName evidence="1">DNA polymerase III subunit chi</fullName>
    </submittedName>
</protein>
<accession>A0A248LK01</accession>
<dbReference type="AlphaFoldDB" id="A0A248LK01"/>
<evidence type="ECO:0000313" key="1">
    <source>
        <dbReference type="EMBL" id="ASJ24503.1"/>
    </source>
</evidence>
<dbReference type="GO" id="GO:0032298">
    <property type="term" value="P:positive regulation of DNA-templated DNA replication initiation"/>
    <property type="evidence" value="ECO:0007669"/>
    <property type="project" value="TreeGrafter"/>
</dbReference>
<dbReference type="EMBL" id="CP022115">
    <property type="protein sequence ID" value="ASJ24503.1"/>
    <property type="molecule type" value="Genomic_DNA"/>
</dbReference>
<dbReference type="GO" id="GO:0003677">
    <property type="term" value="F:DNA binding"/>
    <property type="evidence" value="ECO:0007669"/>
    <property type="project" value="InterPro"/>
</dbReference>
<sequence>MTRVDFYHHVADPLSFACKLTRTVVGKRERLTVLFADEAALGAFDTRLWSVPAQGFVPHVRLDDPLAAETPVLLATSLPEVPPTGVLLNLSLGEPAGFPAWPRILEIVGEDAGQLDRAREVARAYKRAGLDTVYHDMTGK</sequence>
<dbReference type="GO" id="GO:0006260">
    <property type="term" value="P:DNA replication"/>
    <property type="evidence" value="ECO:0007669"/>
    <property type="project" value="InterPro"/>
</dbReference>
<dbReference type="GO" id="GO:0003887">
    <property type="term" value="F:DNA-directed DNA polymerase activity"/>
    <property type="evidence" value="ECO:0007669"/>
    <property type="project" value="InterPro"/>
</dbReference>
<dbReference type="RefSeq" id="WP_088860778.1">
    <property type="nucleotide sequence ID" value="NZ_CP022115.1"/>
</dbReference>
<proteinExistence type="predicted"/>
<dbReference type="OrthoDB" id="5297568at2"/>
<name>A0A248LK01_9NEIS</name>
<gene>
    <name evidence="1" type="ORF">LHGZ1_1672</name>
</gene>
<dbReference type="PANTHER" id="PTHR38767:SF1">
    <property type="entry name" value="DNA POLYMERASE III SUBUNIT CHI"/>
    <property type="match status" value="1"/>
</dbReference>
<reference evidence="2" key="1">
    <citation type="submission" date="2017-06" db="EMBL/GenBank/DDBJ databases">
        <title>Whole genome sequence of Laribacter hongkongensis LHGZ1.</title>
        <authorList>
            <person name="Chen D."/>
            <person name="Wu H."/>
            <person name="Chen J."/>
        </authorList>
    </citation>
    <scope>NUCLEOTIDE SEQUENCE [LARGE SCALE GENOMIC DNA]</scope>
    <source>
        <strain evidence="2">LHGZ1</strain>
    </source>
</reference>
<dbReference type="SUPFAM" id="SSF102400">
    <property type="entry name" value="DNA polymerase III chi subunit"/>
    <property type="match status" value="1"/>
</dbReference>
<dbReference type="PANTHER" id="PTHR38767">
    <property type="entry name" value="DNA POLYMERASE III SUBUNIT CHI"/>
    <property type="match status" value="1"/>
</dbReference>
<organism evidence="1 2">
    <name type="scientific">Laribacter hongkongensis</name>
    <dbReference type="NCBI Taxonomy" id="168471"/>
    <lineage>
        <taxon>Bacteria</taxon>
        <taxon>Pseudomonadati</taxon>
        <taxon>Pseudomonadota</taxon>
        <taxon>Betaproteobacteria</taxon>
        <taxon>Neisseriales</taxon>
        <taxon>Aquaspirillaceae</taxon>
        <taxon>Laribacter</taxon>
    </lineage>
</organism>
<dbReference type="InterPro" id="IPR007459">
    <property type="entry name" value="DNA_pol3_chi"/>
</dbReference>
<dbReference type="Gene3D" id="3.40.50.10110">
    <property type="entry name" value="DNA polymerase III subunit chi"/>
    <property type="match status" value="1"/>
</dbReference>
<dbReference type="Proteomes" id="UP000197424">
    <property type="component" value="Chromosome"/>
</dbReference>